<dbReference type="GO" id="GO:0030154">
    <property type="term" value="P:cell differentiation"/>
    <property type="evidence" value="ECO:0007669"/>
    <property type="project" value="TreeGrafter"/>
</dbReference>
<protein>
    <recommendedName>
        <fullName evidence="3">BAT2 N-terminal domain-containing protein</fullName>
    </recommendedName>
</protein>
<evidence type="ECO:0000259" key="3">
    <source>
        <dbReference type="Pfam" id="PF07001"/>
    </source>
</evidence>
<evidence type="ECO:0000313" key="5">
    <source>
        <dbReference type="Proteomes" id="UP000829720"/>
    </source>
</evidence>
<dbReference type="OrthoDB" id="1939715at2759"/>
<keyword evidence="1" id="KW-0597">Phosphoprotein</keyword>
<feature type="compositionally biased region" description="Low complexity" evidence="2">
    <location>
        <begin position="519"/>
        <end position="534"/>
    </location>
</feature>
<name>A0A8T3CQN1_9TELE</name>
<evidence type="ECO:0000256" key="1">
    <source>
        <dbReference type="ARBA" id="ARBA00022553"/>
    </source>
</evidence>
<comment type="caution">
    <text evidence="4">The sequence shown here is derived from an EMBL/GenBank/DDBJ whole genome shotgun (WGS) entry which is preliminary data.</text>
</comment>
<proteinExistence type="predicted"/>
<reference evidence="4" key="1">
    <citation type="submission" date="2021-01" db="EMBL/GenBank/DDBJ databases">
        <authorList>
            <person name="Zahm M."/>
            <person name="Roques C."/>
            <person name="Cabau C."/>
            <person name="Klopp C."/>
            <person name="Donnadieu C."/>
            <person name="Jouanno E."/>
            <person name="Lampietro C."/>
            <person name="Louis A."/>
            <person name="Herpin A."/>
            <person name="Echchiki A."/>
            <person name="Berthelot C."/>
            <person name="Parey E."/>
            <person name="Roest-Crollius H."/>
            <person name="Braasch I."/>
            <person name="Postlethwait J."/>
            <person name="Bobe J."/>
            <person name="Montfort J."/>
            <person name="Bouchez O."/>
            <person name="Begum T."/>
            <person name="Mejri S."/>
            <person name="Adams A."/>
            <person name="Chen W.-J."/>
            <person name="Guiguen Y."/>
        </authorList>
    </citation>
    <scope>NUCLEOTIDE SEQUENCE</scope>
    <source>
        <tissue evidence="4">Blood</tissue>
    </source>
</reference>
<feature type="compositionally biased region" description="Low complexity" evidence="2">
    <location>
        <begin position="105"/>
        <end position="118"/>
    </location>
</feature>
<feature type="compositionally biased region" description="Low complexity" evidence="2">
    <location>
        <begin position="235"/>
        <end position="250"/>
    </location>
</feature>
<feature type="compositionally biased region" description="Polar residues" evidence="2">
    <location>
        <begin position="955"/>
        <end position="965"/>
    </location>
</feature>
<feature type="compositionally biased region" description="Basic and acidic residues" evidence="2">
    <location>
        <begin position="393"/>
        <end position="407"/>
    </location>
</feature>
<feature type="compositionally biased region" description="Basic and acidic residues" evidence="2">
    <location>
        <begin position="27"/>
        <end position="36"/>
    </location>
</feature>
<organism evidence="4 5">
    <name type="scientific">Albula goreensis</name>
    <dbReference type="NCBI Taxonomy" id="1534307"/>
    <lineage>
        <taxon>Eukaryota</taxon>
        <taxon>Metazoa</taxon>
        <taxon>Chordata</taxon>
        <taxon>Craniata</taxon>
        <taxon>Vertebrata</taxon>
        <taxon>Euteleostomi</taxon>
        <taxon>Actinopterygii</taxon>
        <taxon>Neopterygii</taxon>
        <taxon>Teleostei</taxon>
        <taxon>Albuliformes</taxon>
        <taxon>Albulidae</taxon>
        <taxon>Albula</taxon>
    </lineage>
</organism>
<dbReference type="Proteomes" id="UP000829720">
    <property type="component" value="Unassembled WGS sequence"/>
</dbReference>
<dbReference type="InterPro" id="IPR033184">
    <property type="entry name" value="PRRC2"/>
</dbReference>
<feature type="region of interest" description="Disordered" evidence="2">
    <location>
        <begin position="933"/>
        <end position="965"/>
    </location>
</feature>
<keyword evidence="5" id="KW-1185">Reference proteome</keyword>
<feature type="compositionally biased region" description="Gly residues" evidence="2">
    <location>
        <begin position="726"/>
        <end position="739"/>
    </location>
</feature>
<gene>
    <name evidence="4" type="ORF">AGOR_G00210440</name>
</gene>
<feature type="compositionally biased region" description="Low complexity" evidence="2">
    <location>
        <begin position="755"/>
        <end position="779"/>
    </location>
</feature>
<feature type="compositionally biased region" description="Low complexity" evidence="2">
    <location>
        <begin position="619"/>
        <end position="639"/>
    </location>
</feature>
<feature type="compositionally biased region" description="Acidic residues" evidence="2">
    <location>
        <begin position="380"/>
        <end position="392"/>
    </location>
</feature>
<feature type="compositionally biased region" description="Pro residues" evidence="2">
    <location>
        <begin position="288"/>
        <end position="302"/>
    </location>
</feature>
<dbReference type="Pfam" id="PF07001">
    <property type="entry name" value="BAT2_N"/>
    <property type="match status" value="1"/>
</dbReference>
<dbReference type="AlphaFoldDB" id="A0A8T3CQN1"/>
<feature type="compositionally biased region" description="Low complexity" evidence="2">
    <location>
        <begin position="692"/>
        <end position="701"/>
    </location>
</feature>
<accession>A0A8T3CQN1</accession>
<feature type="domain" description="BAT2 N-terminal" evidence="3">
    <location>
        <begin position="1"/>
        <end position="188"/>
    </location>
</feature>
<dbReference type="InterPro" id="IPR009738">
    <property type="entry name" value="BAT2_N"/>
</dbReference>
<feature type="compositionally biased region" description="Polar residues" evidence="2">
    <location>
        <begin position="458"/>
        <end position="481"/>
    </location>
</feature>
<feature type="region of interest" description="Disordered" evidence="2">
    <location>
        <begin position="1"/>
        <end position="900"/>
    </location>
</feature>
<feature type="compositionally biased region" description="Polar residues" evidence="2">
    <location>
        <begin position="670"/>
        <end position="682"/>
    </location>
</feature>
<feature type="compositionally biased region" description="Pro residues" evidence="2">
    <location>
        <begin position="251"/>
        <end position="261"/>
    </location>
</feature>
<dbReference type="PANTHER" id="PTHR14038:SF5">
    <property type="entry name" value="PROTEIN PRRC2A"/>
    <property type="match status" value="1"/>
</dbReference>
<feature type="compositionally biased region" description="Acidic residues" evidence="2">
    <location>
        <begin position="351"/>
        <end position="362"/>
    </location>
</feature>
<dbReference type="EMBL" id="JAERUA010000020">
    <property type="protein sequence ID" value="KAI1886090.1"/>
    <property type="molecule type" value="Genomic_DNA"/>
</dbReference>
<feature type="compositionally biased region" description="Basic and acidic residues" evidence="2">
    <location>
        <begin position="580"/>
        <end position="608"/>
    </location>
</feature>
<sequence length="1056" mass="111859">MSERSGQTAKGKDGKTKYASLNLFDTYKGKSLEAHKPVVTPRHGLQSLGKVVSARRMPPPANLPSLKAENKGNDPNVSLVPKDGTGWASKQESVDPKSTDVLSAQPPESQQPVVSQTPASTQQNTPPPPETPASALATGAKSWAQASGTHGVLGDGGKGSNQPSPFSREEFPSLQAAGDQDRAGREQATTDQWYGPGPSLRPQNVTSWRDGGGRTLNVALPQEGVGVDGAGGTAEGASEGAQPPHQQQQQPAPPSHLPPRSSPTLSPALAPQPVAPQFPAYRGIMPPFMYPPYLPFPPPYGPQGPYRYPVPTEAPRFSRVQGGLVSQEGSPRPRGGETVQRPSILKQDDLKELDELDHDGDEGWAGAHEEIDYSAKLQFSDDEGEEEGDEEGSEAKNSVRESRDKQQPTEGPPPVTHSRGSDSGGNAPHTPPASAETPPPASAQPGWAEDGTGDWGTPGSSNSYQGQRTGLTSLREQTSPSAGPLLGQAPYFFRQDRPSPQLGTMAITPAASTHSQKLPSSASVSQQKQKQSPTTPTPPPPSSTSLLPQAQLEDEDETWRQRRKQSSTEISAAVERARRRREEEERRMEEERRAACAEKLKRLDEKHQQNKPAPVGNGSPSPSLSASAPSPTLSQPSSPCVDSEEPPLLSAQTGAIPGTGGSSNDRKRVGSNSSYESNTDSQHCPPPPEVQPLPQEAAVAGEGKEEGTASTSVRTAGGADIVKIEGLGGGGGRQGGGPPSQGYSKYQKSLPPRFQRQQQELLLKQQQHSSSSNSSNTTSFPKIISQPKLQPPRAPPLVHQPSLMMQGRPPPMDYYPPSMHPSGLMGRERSDSGGSGSDPFDRQQHPGPSHPHRGTSPMDPKLAWGADVFPGCSEGRGRLEEEESGKGLRSSTSPVHLRDGGACSVQPLTSFIAPNSSPSSSSTQMPVALVSQGGGVSGGGSQHPHHHQPFMASRGNYNSFPDNSSSKIRELGQEVVESQIRWAASTPYPPTPRSCRLLLPNNLLSCYSSSTSPSPNQAIVGATTRQRRNGDRDLEVAALAALMAITGSQVLEVAAK</sequence>
<evidence type="ECO:0000256" key="2">
    <source>
        <dbReference type="SAM" id="MobiDB-lite"/>
    </source>
</evidence>
<dbReference type="PANTHER" id="PTHR14038">
    <property type="entry name" value="BAT2 HLA-B-ASSOCIATED TRANSCRIPT 2"/>
    <property type="match status" value="1"/>
</dbReference>
<evidence type="ECO:0000313" key="4">
    <source>
        <dbReference type="EMBL" id="KAI1886090.1"/>
    </source>
</evidence>
<feature type="compositionally biased region" description="Low complexity" evidence="2">
    <location>
        <begin position="262"/>
        <end position="272"/>
    </location>
</feature>